<keyword evidence="6 8" id="KW-1133">Transmembrane helix</keyword>
<feature type="transmembrane region" description="Helical" evidence="8">
    <location>
        <begin position="223"/>
        <end position="247"/>
    </location>
</feature>
<proteinExistence type="inferred from homology"/>
<evidence type="ECO:0000256" key="1">
    <source>
        <dbReference type="ARBA" id="ARBA00004651"/>
    </source>
</evidence>
<evidence type="ECO:0000256" key="3">
    <source>
        <dbReference type="ARBA" id="ARBA00022448"/>
    </source>
</evidence>
<keyword evidence="5 8" id="KW-0812">Transmembrane</keyword>
<evidence type="ECO:0000256" key="7">
    <source>
        <dbReference type="ARBA" id="ARBA00023136"/>
    </source>
</evidence>
<feature type="transmembrane region" description="Helical" evidence="8">
    <location>
        <begin position="174"/>
        <end position="197"/>
    </location>
</feature>
<feature type="transmembrane region" description="Helical" evidence="8">
    <location>
        <begin position="286"/>
        <end position="306"/>
    </location>
</feature>
<feature type="transmembrane region" description="Helical" evidence="8">
    <location>
        <begin position="21"/>
        <end position="39"/>
    </location>
</feature>
<feature type="transmembrane region" description="Helical" evidence="8">
    <location>
        <begin position="343"/>
        <end position="362"/>
    </location>
</feature>
<reference evidence="10" key="1">
    <citation type="journal article" date="2020" name="mSystems">
        <title>Genome- and Community-Level Interaction Insights into Carbon Utilization and Element Cycling Functions of Hydrothermarchaeota in Hydrothermal Sediment.</title>
        <authorList>
            <person name="Zhou Z."/>
            <person name="Liu Y."/>
            <person name="Xu W."/>
            <person name="Pan J."/>
            <person name="Luo Z.H."/>
            <person name="Li M."/>
        </authorList>
    </citation>
    <scope>NUCLEOTIDE SEQUENCE [LARGE SCALE GENOMIC DNA]</scope>
    <source>
        <strain evidence="10">SpSt-783</strain>
    </source>
</reference>
<dbReference type="GO" id="GO:0140359">
    <property type="term" value="F:ABC-type transporter activity"/>
    <property type="evidence" value="ECO:0007669"/>
    <property type="project" value="InterPro"/>
</dbReference>
<sequence>MRILAIIQKEFIHIKRDFRMLYFSIIWPVLLLLLFGYTVKMDIENVDVIFVDFDGTNISRELFNMFKSINSINVCYQQSIVWNDIEKGLREYKYRAAIIIPENFSKKFLRGEKSFIQIFIDGTDNNTARILMGYLHDAFWSYKLKFNPDSDDGRNLPQIHFRFLYNPDLRSQNFIIPGLIAIIIMIICTLMSSSTIAGEWERGTMEQLLYTQVKSYELLLGKLLPYMLIGFIQVSLVFLTGIIIFKVPFRGNILLFYIASTVYIFSALGLGLFISLQTKSQQVSAMAAFLVSILPSFLLSGFVFPINSMPLVLQLISNIIPAKYFLNIIRNIFLKGSGFSRFLLDYLALFIFCLFFSGLGMIRFKKRLL</sequence>
<evidence type="ECO:0000313" key="10">
    <source>
        <dbReference type="EMBL" id="HHS62363.1"/>
    </source>
</evidence>
<protein>
    <submittedName>
        <fullName evidence="10">ABC transporter permease</fullName>
    </submittedName>
</protein>
<comment type="similarity">
    <text evidence="2">Belongs to the ABC-2 integral membrane protein family.</text>
</comment>
<evidence type="ECO:0000256" key="8">
    <source>
        <dbReference type="SAM" id="Phobius"/>
    </source>
</evidence>
<comment type="subcellular location">
    <subcellularLocation>
        <location evidence="1">Cell membrane</location>
        <topology evidence="1">Multi-pass membrane protein</topology>
    </subcellularLocation>
</comment>
<evidence type="ECO:0000256" key="5">
    <source>
        <dbReference type="ARBA" id="ARBA00022692"/>
    </source>
</evidence>
<evidence type="ECO:0000256" key="6">
    <source>
        <dbReference type="ARBA" id="ARBA00022989"/>
    </source>
</evidence>
<keyword evidence="7 8" id="KW-0472">Membrane</keyword>
<feature type="transmembrane region" description="Helical" evidence="8">
    <location>
        <begin position="253"/>
        <end position="274"/>
    </location>
</feature>
<dbReference type="Gene3D" id="3.40.1710.10">
    <property type="entry name" value="abc type-2 transporter like domain"/>
    <property type="match status" value="1"/>
</dbReference>
<dbReference type="PANTHER" id="PTHR30294:SF29">
    <property type="entry name" value="MULTIDRUG ABC TRANSPORTER PERMEASE YBHS-RELATED"/>
    <property type="match status" value="1"/>
</dbReference>
<keyword evidence="4" id="KW-1003">Cell membrane</keyword>
<dbReference type="InterPro" id="IPR051449">
    <property type="entry name" value="ABC-2_transporter_component"/>
</dbReference>
<dbReference type="AlphaFoldDB" id="A0A7C6EGC9"/>
<evidence type="ECO:0000256" key="2">
    <source>
        <dbReference type="ARBA" id="ARBA00007783"/>
    </source>
</evidence>
<name>A0A7C6EGC9_UNCW3</name>
<dbReference type="PROSITE" id="PS51012">
    <property type="entry name" value="ABC_TM2"/>
    <property type="match status" value="1"/>
</dbReference>
<evidence type="ECO:0000259" key="9">
    <source>
        <dbReference type="PROSITE" id="PS51012"/>
    </source>
</evidence>
<accession>A0A7C6EGC9</accession>
<feature type="domain" description="ABC transmembrane type-2" evidence="9">
    <location>
        <begin position="128"/>
        <end position="367"/>
    </location>
</feature>
<keyword evidence="3" id="KW-0813">Transport</keyword>
<gene>
    <name evidence="10" type="ORF">ENV70_01930</name>
</gene>
<comment type="caution">
    <text evidence="10">The sequence shown here is derived from an EMBL/GenBank/DDBJ whole genome shotgun (WGS) entry which is preliminary data.</text>
</comment>
<dbReference type="PANTHER" id="PTHR30294">
    <property type="entry name" value="MEMBRANE COMPONENT OF ABC TRANSPORTER YHHJ-RELATED"/>
    <property type="match status" value="1"/>
</dbReference>
<dbReference type="Pfam" id="PF12698">
    <property type="entry name" value="ABC2_membrane_3"/>
    <property type="match status" value="1"/>
</dbReference>
<dbReference type="InterPro" id="IPR047817">
    <property type="entry name" value="ABC2_TM_bact-type"/>
</dbReference>
<dbReference type="GO" id="GO:0005886">
    <property type="term" value="C:plasma membrane"/>
    <property type="evidence" value="ECO:0007669"/>
    <property type="project" value="UniProtKB-SubCell"/>
</dbReference>
<organism evidence="10">
    <name type="scientific">candidate division WOR-3 bacterium</name>
    <dbReference type="NCBI Taxonomy" id="2052148"/>
    <lineage>
        <taxon>Bacteria</taxon>
        <taxon>Bacteria division WOR-3</taxon>
    </lineage>
</organism>
<dbReference type="EMBL" id="DTHJ01000046">
    <property type="protein sequence ID" value="HHS62363.1"/>
    <property type="molecule type" value="Genomic_DNA"/>
</dbReference>
<dbReference type="InterPro" id="IPR013525">
    <property type="entry name" value="ABC2_TM"/>
</dbReference>
<evidence type="ECO:0000256" key="4">
    <source>
        <dbReference type="ARBA" id="ARBA00022475"/>
    </source>
</evidence>